<dbReference type="InterPro" id="IPR032477">
    <property type="entry name" value="Glyco_hydro_64"/>
</dbReference>
<evidence type="ECO:0000256" key="2">
    <source>
        <dbReference type="SAM" id="SignalP"/>
    </source>
</evidence>
<dbReference type="Gene3D" id="2.60.120.260">
    <property type="entry name" value="Galactose-binding domain-like"/>
    <property type="match status" value="2"/>
</dbReference>
<dbReference type="Pfam" id="PF16483">
    <property type="entry name" value="Glyco_hydro_64"/>
    <property type="match status" value="2"/>
</dbReference>
<feature type="compositionally biased region" description="Low complexity" evidence="1">
    <location>
        <begin position="319"/>
        <end position="347"/>
    </location>
</feature>
<dbReference type="InterPro" id="IPR008979">
    <property type="entry name" value="Galactose-bd-like_sf"/>
</dbReference>
<dbReference type="InterPro" id="IPR000421">
    <property type="entry name" value="FA58C"/>
</dbReference>
<evidence type="ECO:0000313" key="6">
    <source>
        <dbReference type="Proteomes" id="UP000675781"/>
    </source>
</evidence>
<dbReference type="InterPro" id="IPR006311">
    <property type="entry name" value="TAT_signal"/>
</dbReference>
<evidence type="ECO:0000256" key="1">
    <source>
        <dbReference type="SAM" id="MobiDB-lite"/>
    </source>
</evidence>
<dbReference type="SUPFAM" id="SSF49785">
    <property type="entry name" value="Galactose-binding domain-like"/>
    <property type="match status" value="2"/>
</dbReference>
<dbReference type="PROSITE" id="PS50022">
    <property type="entry name" value="FA58C_3"/>
    <property type="match status" value="2"/>
</dbReference>
<dbReference type="PANTHER" id="PTHR45713:SF6">
    <property type="entry name" value="F5_8 TYPE C DOMAIN-CONTAINING PROTEIN"/>
    <property type="match status" value="1"/>
</dbReference>
<dbReference type="Gene3D" id="2.60.110.10">
    <property type="entry name" value="Thaumatin"/>
    <property type="match status" value="1"/>
</dbReference>
<evidence type="ECO:0000259" key="3">
    <source>
        <dbReference type="PROSITE" id="PS50022"/>
    </source>
</evidence>
<name>A0A941IRL6_9ACTN</name>
<feature type="domain" description="F5/8 type C" evidence="3">
    <location>
        <begin position="40"/>
        <end position="175"/>
    </location>
</feature>
<protein>
    <submittedName>
        <fullName evidence="5">Discoidin domain-containing protein</fullName>
    </submittedName>
</protein>
<dbReference type="PROSITE" id="PS51318">
    <property type="entry name" value="TAT"/>
    <property type="match status" value="1"/>
</dbReference>
<reference evidence="5" key="1">
    <citation type="submission" date="2021-04" db="EMBL/GenBank/DDBJ databases">
        <title>Genome based classification of Actinospica acidithermotolerans sp. nov., an actinobacterium isolated from an Indonesian hot spring.</title>
        <authorList>
            <person name="Kusuma A.B."/>
            <person name="Putra K.E."/>
            <person name="Nafisah S."/>
            <person name="Loh J."/>
            <person name="Nouioui I."/>
            <person name="Goodfellow M."/>
        </authorList>
    </citation>
    <scope>NUCLEOTIDE SEQUENCE</scope>
    <source>
        <strain evidence="5">CSCA 57</strain>
    </source>
</reference>
<keyword evidence="2" id="KW-0732">Signal</keyword>
<evidence type="ECO:0000259" key="4">
    <source>
        <dbReference type="PROSITE" id="PS52006"/>
    </source>
</evidence>
<keyword evidence="6" id="KW-1185">Reference proteome</keyword>
<evidence type="ECO:0000313" key="5">
    <source>
        <dbReference type="EMBL" id="MBR7838935.1"/>
    </source>
</evidence>
<accession>A0A941IRL6</accession>
<proteinExistence type="predicted"/>
<sequence>MTPSRNRARSVPLGRASTRLRALIATAVAVALAATAMVVVAAPAQAAPALLSQGQPTTASSTESSAYPASDATDGNTATRWSSAWSDPQWLEVDLGATASISSVTLDWEAAYATAFQIQTSTDNSTWTTIYSTTTGTGGNQTLTVSGTGRYVRMYGTARATGYGYSLWEFQVFGSYTTSFCSTADAALNQPTTASSLENSSFPASAATDGNTATRWSSAWSDPQWLEVDLGSTQSICGVSLNWEAAYATAFQIQTSTDNSTWTTIYSTTTGTGGVQNLSVTGTGRYIRMYGTARGTQYGYSLYEFDVYLKQGAGSSPSASASASASASPSPSPSSTGTSGTGEPPASFWGNTSAIPAASNVVEVSVVNQTNGQYPDSEVYWSFNGQEESIAAQPYIDMPANSAGRMYFYLGSPDSAYYDFIEFTVGASSINLDTTRVDRFGLKLAILLHGHDGSNQEIGENYATFQESRTATFQRFENSVPTEFKELATDNAPYGIPSPGNDAAFQPGGAYANYFTSYAAANGDTTDTTAQIFGCGGTLAGNPTLCAALNRHVAGLSTTLQATPSQFYQSAPANYYAQFWHQNAINGVQYGFPYDDVDGQSSDISVTNPQYMVVAVGW</sequence>
<comment type="caution">
    <text evidence="5">The sequence shown here is derived from an EMBL/GenBank/DDBJ whole genome shotgun (WGS) entry which is preliminary data.</text>
</comment>
<feature type="chain" id="PRO_5037383446" evidence="2">
    <location>
        <begin position="47"/>
        <end position="618"/>
    </location>
</feature>
<dbReference type="InterPro" id="IPR051941">
    <property type="entry name" value="BG_Antigen-Binding_Lectin"/>
</dbReference>
<feature type="region of interest" description="Disordered" evidence="1">
    <location>
        <begin position="194"/>
        <end position="215"/>
    </location>
</feature>
<dbReference type="PANTHER" id="PTHR45713">
    <property type="entry name" value="FTP DOMAIN-CONTAINING PROTEIN"/>
    <property type="match status" value="1"/>
</dbReference>
<dbReference type="Pfam" id="PF00754">
    <property type="entry name" value="F5_F8_type_C"/>
    <property type="match status" value="2"/>
</dbReference>
<dbReference type="EMBL" id="JAGSOG010000351">
    <property type="protein sequence ID" value="MBR7838935.1"/>
    <property type="molecule type" value="Genomic_DNA"/>
</dbReference>
<dbReference type="CDD" id="cd09214">
    <property type="entry name" value="GH64-like"/>
    <property type="match status" value="1"/>
</dbReference>
<organism evidence="5 6">
    <name type="scientific">Actinospica durhamensis</name>
    <dbReference type="NCBI Taxonomy" id="1508375"/>
    <lineage>
        <taxon>Bacteria</taxon>
        <taxon>Bacillati</taxon>
        <taxon>Actinomycetota</taxon>
        <taxon>Actinomycetes</taxon>
        <taxon>Catenulisporales</taxon>
        <taxon>Actinospicaceae</taxon>
        <taxon>Actinospica</taxon>
    </lineage>
</organism>
<feature type="domain" description="GH64" evidence="4">
    <location>
        <begin position="341"/>
        <end position="618"/>
    </location>
</feature>
<feature type="region of interest" description="Disordered" evidence="1">
    <location>
        <begin position="319"/>
        <end position="349"/>
    </location>
</feature>
<gene>
    <name evidence="5" type="ORF">KDL01_37050</name>
</gene>
<feature type="domain" description="F5/8 type C" evidence="3">
    <location>
        <begin position="176"/>
        <end position="310"/>
    </location>
</feature>
<dbReference type="AlphaFoldDB" id="A0A941IRL6"/>
<feature type="signal peptide" evidence="2">
    <location>
        <begin position="1"/>
        <end position="46"/>
    </location>
</feature>
<feature type="region of interest" description="Disordered" evidence="1">
    <location>
        <begin position="54"/>
        <end position="81"/>
    </location>
</feature>
<dbReference type="PROSITE" id="PS52006">
    <property type="entry name" value="GH64"/>
    <property type="match status" value="1"/>
</dbReference>
<dbReference type="InterPro" id="IPR037176">
    <property type="entry name" value="Osmotin/thaumatin-like_sf"/>
</dbReference>
<dbReference type="Proteomes" id="UP000675781">
    <property type="component" value="Unassembled WGS sequence"/>
</dbReference>